<protein>
    <submittedName>
        <fullName evidence="1">Uncharacterized protein</fullName>
    </submittedName>
</protein>
<organism evidence="1">
    <name type="scientific">Amphimedon queenslandica</name>
    <name type="common">Sponge</name>
    <dbReference type="NCBI Taxonomy" id="400682"/>
    <lineage>
        <taxon>Eukaryota</taxon>
        <taxon>Metazoa</taxon>
        <taxon>Porifera</taxon>
        <taxon>Demospongiae</taxon>
        <taxon>Heteroscleromorpha</taxon>
        <taxon>Haplosclerida</taxon>
        <taxon>Niphatidae</taxon>
        <taxon>Amphimedon</taxon>
    </lineage>
</organism>
<reference evidence="1" key="1">
    <citation type="submission" date="2017-05" db="UniProtKB">
        <authorList>
            <consortium name="EnsemblMetazoa"/>
        </authorList>
    </citation>
    <scope>IDENTIFICATION</scope>
</reference>
<sequence>MSCKGTAPQSVSLAINESKEYHCSLVAPVTNNCTVTTEDTDNVNVTINITNALECSAIYGISMSINNTKTTKFTFNINDNTVVHHTASAINPMIKEYNTTLNEAYDTIGSVTHPNIAYETIKATGRGITAGGIQANVAYESIIRGNSVYDIVQEAPTEPTERMYDTINK</sequence>
<dbReference type="InParanoid" id="A0A1X7U6P7"/>
<proteinExistence type="predicted"/>
<dbReference type="AlphaFoldDB" id="A0A1X7U6P7"/>
<accession>A0A1X7U6P7</accession>
<name>A0A1X7U6P7_AMPQE</name>
<dbReference type="EnsemblMetazoa" id="Aqu2.1.23348_001">
    <property type="protein sequence ID" value="Aqu2.1.23348_001"/>
    <property type="gene ID" value="Aqu2.1.23348"/>
</dbReference>
<evidence type="ECO:0000313" key="1">
    <source>
        <dbReference type="EnsemblMetazoa" id="Aqu2.1.23348_001"/>
    </source>
</evidence>